<reference evidence="3 4" key="2">
    <citation type="journal article" date="2017" name="Nature">
        <title>The Apostasia genome and the evolution of orchids.</title>
        <authorList>
            <person name="Zhang G.Q."/>
            <person name="Liu K.W."/>
            <person name="Li Z."/>
            <person name="Lohaus R."/>
            <person name="Hsiao Y.Y."/>
            <person name="Niu S.C."/>
            <person name="Wang J.Y."/>
            <person name="Lin Y.C."/>
            <person name="Xu Q."/>
            <person name="Chen L.J."/>
            <person name="Yoshida K."/>
            <person name="Fujiwara S."/>
            <person name="Wang Z.W."/>
            <person name="Zhang Y.Q."/>
            <person name="Mitsuda N."/>
            <person name="Wang M."/>
            <person name="Liu G.H."/>
            <person name="Pecoraro L."/>
            <person name="Huang H.X."/>
            <person name="Xiao X.J."/>
            <person name="Lin M."/>
            <person name="Wu X.Y."/>
            <person name="Wu W.L."/>
            <person name="Chen Y.Y."/>
            <person name="Chang S.B."/>
            <person name="Sakamoto S."/>
            <person name="Ohme-Takagi M."/>
            <person name="Yagi M."/>
            <person name="Zeng S.J."/>
            <person name="Shen C.Y."/>
            <person name="Yeh C.M."/>
            <person name="Luo Y.B."/>
            <person name="Tsai W.C."/>
            <person name="Van de Peer Y."/>
            <person name="Liu Z.J."/>
        </authorList>
    </citation>
    <scope>NUCLEOTIDE SEQUENCE [LARGE SCALE GENOMIC DNA]</scope>
    <source>
        <tissue evidence="3">The whole plant</tissue>
    </source>
</reference>
<dbReference type="GO" id="GO:0006260">
    <property type="term" value="P:DNA replication"/>
    <property type="evidence" value="ECO:0007669"/>
    <property type="project" value="InterPro"/>
</dbReference>
<dbReference type="Proteomes" id="UP000233837">
    <property type="component" value="Unassembled WGS sequence"/>
</dbReference>
<dbReference type="AlphaFoldDB" id="A0A2I0V8C5"/>
<gene>
    <name evidence="3" type="ORF">MA16_Dca028599</name>
</gene>
<dbReference type="Gene3D" id="1.25.40.180">
    <property type="match status" value="1"/>
</dbReference>
<dbReference type="SUPFAM" id="SSF54695">
    <property type="entry name" value="POZ domain"/>
    <property type="match status" value="1"/>
</dbReference>
<dbReference type="CDD" id="cd18186">
    <property type="entry name" value="BTB_POZ_ZBTB_KLHL-like"/>
    <property type="match status" value="1"/>
</dbReference>
<dbReference type="InterPro" id="IPR007199">
    <property type="entry name" value="Rep_factor-A_N"/>
</dbReference>
<reference evidence="3 4" key="1">
    <citation type="journal article" date="2016" name="Sci. Rep.">
        <title>The Dendrobium catenatum Lindl. genome sequence provides insights into polysaccharide synthase, floral development and adaptive evolution.</title>
        <authorList>
            <person name="Zhang G.Q."/>
            <person name="Xu Q."/>
            <person name="Bian C."/>
            <person name="Tsai W.C."/>
            <person name="Yeh C.M."/>
            <person name="Liu K.W."/>
            <person name="Yoshida K."/>
            <person name="Zhang L.S."/>
            <person name="Chang S.B."/>
            <person name="Chen F."/>
            <person name="Shi Y."/>
            <person name="Su Y.Y."/>
            <person name="Zhang Y.Q."/>
            <person name="Chen L.J."/>
            <person name="Yin Y."/>
            <person name="Lin M."/>
            <person name="Huang H."/>
            <person name="Deng H."/>
            <person name="Wang Z.W."/>
            <person name="Zhu S.L."/>
            <person name="Zhao X."/>
            <person name="Deng C."/>
            <person name="Niu S.C."/>
            <person name="Huang J."/>
            <person name="Wang M."/>
            <person name="Liu G.H."/>
            <person name="Yang H.J."/>
            <person name="Xiao X.J."/>
            <person name="Hsiao Y.Y."/>
            <person name="Wu W.L."/>
            <person name="Chen Y.Y."/>
            <person name="Mitsuda N."/>
            <person name="Ohme-Takagi M."/>
            <person name="Luo Y.B."/>
            <person name="Van de Peer Y."/>
            <person name="Liu Z.J."/>
        </authorList>
    </citation>
    <scope>NUCLEOTIDE SEQUENCE [LARGE SCALE GENOMIC DNA]</scope>
    <source>
        <tissue evidence="3">The whole plant</tissue>
    </source>
</reference>
<evidence type="ECO:0000256" key="1">
    <source>
        <dbReference type="ARBA" id="ARBA00004906"/>
    </source>
</evidence>
<dbReference type="InterPro" id="IPR011333">
    <property type="entry name" value="SKP1/BTB/POZ_sf"/>
</dbReference>
<sequence>MASDGKMKIKAMLPTNLSSEVNSGKLQNLGLIRILDYTCNTIPNQTDKAFIVTKCEVVSPALDYEIKDEAEETATLLKSKEDSVQCTQTVRRNVIEPNLKGLEEVVQKLEPGTLTENKMEFQCASISGIDYSNGKASVPDDRGVYSVIVGDQYWRPKTAVKIASIARSFEDEYHKELDVSTILTILQCCGMKLRGDDPISIKCFVVTIQNRVNELKSDKSIKEGRYPILHALLEYIYSSQTKVVESQFDSLRDLSVQFQVLSLIKRCNEISDCFKTARKLFDSGMKVEIFSSTCEVQQSGLFPLEEPAVVGNLKQFLANGEHSDVNIYVEGHGLVARSHKLILSMWSTPYAKMFTGGMVESKSADVTFRDVSSEAFLAMLHFMYNGELEIENDKMDYLLIPLRLLADQFEITFLQQECCKCLLECISEDTVCPILVAIASLPSCKVVEETCKRKISMHFDYCITASTDFVQLDELVINEGSNFCEIMSSKSNEVDDSKGVERIGDLSSFDDNEHKVHHLDWGKPLHVVIPNSAFKVFDRGICLPLYLHSNNMPRRSRAF</sequence>
<proteinExistence type="predicted"/>
<keyword evidence="4" id="KW-1185">Reference proteome</keyword>
<feature type="domain" description="BTB" evidence="2">
    <location>
        <begin position="323"/>
        <end position="392"/>
    </location>
</feature>
<evidence type="ECO:0000259" key="2">
    <source>
        <dbReference type="PROSITE" id="PS50097"/>
    </source>
</evidence>
<dbReference type="SMART" id="SM00225">
    <property type="entry name" value="BTB"/>
    <property type="match status" value="1"/>
</dbReference>
<dbReference type="GO" id="GO:0003677">
    <property type="term" value="F:DNA binding"/>
    <property type="evidence" value="ECO:0007669"/>
    <property type="project" value="InterPro"/>
</dbReference>
<protein>
    <submittedName>
        <fullName evidence="3">BTB/POZ domain-containing protein</fullName>
    </submittedName>
</protein>
<dbReference type="InterPro" id="IPR000210">
    <property type="entry name" value="BTB/POZ_dom"/>
</dbReference>
<dbReference type="PROSITE" id="PS50097">
    <property type="entry name" value="BTB"/>
    <property type="match status" value="1"/>
</dbReference>
<dbReference type="Pfam" id="PF00651">
    <property type="entry name" value="BTB"/>
    <property type="match status" value="2"/>
</dbReference>
<dbReference type="Gene3D" id="2.40.50.140">
    <property type="entry name" value="Nucleic acid-binding proteins"/>
    <property type="match status" value="1"/>
</dbReference>
<accession>A0A2I0V8C5</accession>
<dbReference type="STRING" id="906689.A0A2I0V8C5"/>
<evidence type="ECO:0000313" key="4">
    <source>
        <dbReference type="Proteomes" id="UP000233837"/>
    </source>
</evidence>
<dbReference type="InterPro" id="IPR012340">
    <property type="entry name" value="NA-bd_OB-fold"/>
</dbReference>
<dbReference type="PANTHER" id="PTHR47457">
    <property type="entry name" value="OS05G0345500 PROTEIN"/>
    <property type="match status" value="1"/>
</dbReference>
<evidence type="ECO:0000313" key="3">
    <source>
        <dbReference type="EMBL" id="PKU59660.1"/>
    </source>
</evidence>
<dbReference type="Gene3D" id="3.30.710.10">
    <property type="entry name" value="Potassium Channel Kv1.1, Chain A"/>
    <property type="match status" value="1"/>
</dbReference>
<dbReference type="Pfam" id="PF04057">
    <property type="entry name" value="Rep-A_N"/>
    <property type="match status" value="1"/>
</dbReference>
<name>A0A2I0V8C5_9ASPA</name>
<dbReference type="GO" id="GO:0005634">
    <property type="term" value="C:nucleus"/>
    <property type="evidence" value="ECO:0007669"/>
    <property type="project" value="InterPro"/>
</dbReference>
<dbReference type="EMBL" id="KZ505392">
    <property type="protein sequence ID" value="PKU59660.1"/>
    <property type="molecule type" value="Genomic_DNA"/>
</dbReference>
<dbReference type="SUPFAM" id="SSF50249">
    <property type="entry name" value="Nucleic acid-binding proteins"/>
    <property type="match status" value="1"/>
</dbReference>
<comment type="pathway">
    <text evidence="1">Protein modification; protein ubiquitination.</text>
</comment>
<dbReference type="PANTHER" id="PTHR47457:SF1">
    <property type="entry name" value="BTB DOMAIN-CONTAINING PROTEIN-RELATED"/>
    <property type="match status" value="1"/>
</dbReference>
<organism evidence="3 4">
    <name type="scientific">Dendrobium catenatum</name>
    <dbReference type="NCBI Taxonomy" id="906689"/>
    <lineage>
        <taxon>Eukaryota</taxon>
        <taxon>Viridiplantae</taxon>
        <taxon>Streptophyta</taxon>
        <taxon>Embryophyta</taxon>
        <taxon>Tracheophyta</taxon>
        <taxon>Spermatophyta</taxon>
        <taxon>Magnoliopsida</taxon>
        <taxon>Liliopsida</taxon>
        <taxon>Asparagales</taxon>
        <taxon>Orchidaceae</taxon>
        <taxon>Epidendroideae</taxon>
        <taxon>Malaxideae</taxon>
        <taxon>Dendrobiinae</taxon>
        <taxon>Dendrobium</taxon>
    </lineage>
</organism>